<gene>
    <name evidence="4" type="ORF">Q760_03890</name>
</gene>
<sequence>MGGMTVVGLHASHEQVHPTALLRAVQQAQAAGFGAAMCSDHLAPWSERQGQSGFAWSWLGAALATTDLPMGCVNAPGQRYHPVIVAQASATLAAMFPGRFWVALGSGENANEHITGDPWPPKAERDARLRECVDIIRALHAGETVTHRGLVTVDEARVWTLPDTPPKLIGPAVTSATARAHADWADGLITTNQPVEKLREIVAEYRGAGGRGDLALQVHLSWAHTEEQALAIAHDQWRTNIYDPPVCWDLATPQHFDVVAADVPPEQVRGTVLVSADVSRLVDQIGELVDVGFDQVYLHHVGQELEEFVDVFGERVVPQLAGTAATATGAASSGAASSGTATSTTPAPRHAAADPHDPHLYAPEHQQPGPEAEVGHA</sequence>
<dbReference type="GO" id="GO:0016705">
    <property type="term" value="F:oxidoreductase activity, acting on paired donors, with incorporation or reduction of molecular oxygen"/>
    <property type="evidence" value="ECO:0007669"/>
    <property type="project" value="InterPro"/>
</dbReference>
<protein>
    <submittedName>
        <fullName evidence="4">N5,N10-methylene tetrahydromethanopterin reductase</fullName>
    </submittedName>
</protein>
<name>A0A0A0B777_9CELL</name>
<feature type="domain" description="Luciferase-like" evidence="3">
    <location>
        <begin position="11"/>
        <end position="295"/>
    </location>
</feature>
<organism evidence="4 5">
    <name type="scientific">Cellulomonas cellasea DSM 20118</name>
    <dbReference type="NCBI Taxonomy" id="1408250"/>
    <lineage>
        <taxon>Bacteria</taxon>
        <taxon>Bacillati</taxon>
        <taxon>Actinomycetota</taxon>
        <taxon>Actinomycetes</taxon>
        <taxon>Micrococcales</taxon>
        <taxon>Cellulomonadaceae</taxon>
        <taxon>Cellulomonas</taxon>
    </lineage>
</organism>
<feature type="region of interest" description="Disordered" evidence="2">
    <location>
        <begin position="328"/>
        <end position="377"/>
    </location>
</feature>
<dbReference type="InterPro" id="IPR036661">
    <property type="entry name" value="Luciferase-like_sf"/>
</dbReference>
<dbReference type="InterPro" id="IPR050564">
    <property type="entry name" value="F420-G6PD/mer"/>
</dbReference>
<reference evidence="4 5" key="1">
    <citation type="submission" date="2013-10" db="EMBL/GenBank/DDBJ databases">
        <authorList>
            <person name="Wang G."/>
            <person name="Zhuang W."/>
        </authorList>
    </citation>
    <scope>NUCLEOTIDE SEQUENCE [LARGE SCALE GENOMIC DNA]</scope>
    <source>
        <strain evidence="4 5">DSM 20118</strain>
    </source>
</reference>
<evidence type="ECO:0000313" key="5">
    <source>
        <dbReference type="Proteomes" id="UP000029833"/>
    </source>
</evidence>
<dbReference type="InterPro" id="IPR011251">
    <property type="entry name" value="Luciferase-like_dom"/>
</dbReference>
<dbReference type="PANTHER" id="PTHR43244">
    <property type="match status" value="1"/>
</dbReference>
<evidence type="ECO:0000259" key="3">
    <source>
        <dbReference type="Pfam" id="PF00296"/>
    </source>
</evidence>
<proteinExistence type="predicted"/>
<dbReference type="NCBIfam" id="TIGR03885">
    <property type="entry name" value="flavin_revert"/>
    <property type="match status" value="1"/>
</dbReference>
<dbReference type="STRING" id="1408250.Q760_03890"/>
<keyword evidence="5" id="KW-1185">Reference proteome</keyword>
<feature type="compositionally biased region" description="Low complexity" evidence="2">
    <location>
        <begin position="328"/>
        <end position="350"/>
    </location>
</feature>
<evidence type="ECO:0000256" key="2">
    <source>
        <dbReference type="SAM" id="MobiDB-lite"/>
    </source>
</evidence>
<accession>A0A0A0B777</accession>
<dbReference type="PANTHER" id="PTHR43244:SF1">
    <property type="entry name" value="5,10-METHYLENETETRAHYDROMETHANOPTERIN REDUCTASE"/>
    <property type="match status" value="1"/>
</dbReference>
<dbReference type="InterPro" id="IPR019945">
    <property type="entry name" value="F420_G6P_DH-rel"/>
</dbReference>
<dbReference type="EMBL" id="AXNT01000135">
    <property type="protein sequence ID" value="KGM01091.1"/>
    <property type="molecule type" value="Genomic_DNA"/>
</dbReference>
<dbReference type="SUPFAM" id="SSF51679">
    <property type="entry name" value="Bacterial luciferase-like"/>
    <property type="match status" value="1"/>
</dbReference>
<dbReference type="Gene3D" id="3.20.20.30">
    <property type="entry name" value="Luciferase-like domain"/>
    <property type="match status" value="1"/>
</dbReference>
<evidence type="ECO:0000256" key="1">
    <source>
        <dbReference type="ARBA" id="ARBA00023002"/>
    </source>
</evidence>
<dbReference type="Proteomes" id="UP000029833">
    <property type="component" value="Unassembled WGS sequence"/>
</dbReference>
<dbReference type="InterPro" id="IPR023907">
    <property type="entry name" value="Non-F420_Flavin_OxRdtase"/>
</dbReference>
<dbReference type="Pfam" id="PF00296">
    <property type="entry name" value="Bac_luciferase"/>
    <property type="match status" value="1"/>
</dbReference>
<evidence type="ECO:0000313" key="4">
    <source>
        <dbReference type="EMBL" id="KGM01091.1"/>
    </source>
</evidence>
<comment type="caution">
    <text evidence="4">The sequence shown here is derived from an EMBL/GenBank/DDBJ whole genome shotgun (WGS) entry which is preliminary data.</text>
</comment>
<dbReference type="AlphaFoldDB" id="A0A0A0B777"/>
<keyword evidence="1" id="KW-0560">Oxidoreductase</keyword>
<dbReference type="NCBIfam" id="TIGR03557">
    <property type="entry name" value="F420_G6P_family"/>
    <property type="match status" value="1"/>
</dbReference>
<dbReference type="CDD" id="cd01097">
    <property type="entry name" value="Tetrahydromethanopterin_reductase"/>
    <property type="match status" value="1"/>
</dbReference>